<dbReference type="PANTHER" id="PTHR33236">
    <property type="entry name" value="INTRAFLAGELLAR TRANSPORT PROTEIN 122 FAMILY PROTEIN-RELATED"/>
    <property type="match status" value="1"/>
</dbReference>
<dbReference type="PANTHER" id="PTHR33236:SF11">
    <property type="entry name" value="CUB DOMAIN-CONTAINING PROTEIN"/>
    <property type="match status" value="1"/>
</dbReference>
<dbReference type="OrthoDB" id="6479909at2759"/>
<protein>
    <recommendedName>
        <fullName evidence="3">CUB domain-containing protein</fullName>
    </recommendedName>
</protein>
<dbReference type="STRING" id="105785.A0A2J7PWI3"/>
<feature type="domain" description="CUB" evidence="3">
    <location>
        <begin position="5"/>
        <end position="123"/>
    </location>
</feature>
<organism evidence="4 5">
    <name type="scientific">Cryptotermes secundus</name>
    <dbReference type="NCBI Taxonomy" id="105785"/>
    <lineage>
        <taxon>Eukaryota</taxon>
        <taxon>Metazoa</taxon>
        <taxon>Ecdysozoa</taxon>
        <taxon>Arthropoda</taxon>
        <taxon>Hexapoda</taxon>
        <taxon>Insecta</taxon>
        <taxon>Pterygota</taxon>
        <taxon>Neoptera</taxon>
        <taxon>Polyneoptera</taxon>
        <taxon>Dictyoptera</taxon>
        <taxon>Blattodea</taxon>
        <taxon>Blattoidea</taxon>
        <taxon>Termitoidae</taxon>
        <taxon>Kalotermitidae</taxon>
        <taxon>Cryptotermitinae</taxon>
        <taxon>Cryptotermes</taxon>
    </lineage>
</organism>
<dbReference type="SUPFAM" id="SSF49854">
    <property type="entry name" value="Spermadhesin, CUB domain"/>
    <property type="match status" value="1"/>
</dbReference>
<dbReference type="InterPro" id="IPR000859">
    <property type="entry name" value="CUB_dom"/>
</dbReference>
<keyword evidence="5" id="KW-1185">Reference proteome</keyword>
<feature type="non-terminal residue" evidence="4">
    <location>
        <position position="1"/>
    </location>
</feature>
<dbReference type="Proteomes" id="UP000235965">
    <property type="component" value="Unassembled WGS sequence"/>
</dbReference>
<proteinExistence type="predicted"/>
<accession>A0A2J7PWI3</accession>
<evidence type="ECO:0000313" key="4">
    <source>
        <dbReference type="EMBL" id="PNF20685.1"/>
    </source>
</evidence>
<dbReference type="AlphaFoldDB" id="A0A2J7PWI3"/>
<evidence type="ECO:0000256" key="1">
    <source>
        <dbReference type="ARBA" id="ARBA00023157"/>
    </source>
</evidence>
<sequence length="258" mass="28586">VEKSCGEVTRQNCSYFVNPGYPSSITNMLACILVIEKAHPDVSQIRLDFFMFELLGPTNGTCIDDQFIVTGQNTNSITPIICGINTGQHIYMDVDTVTGPLQLNMLTMRNNLPRSFKIKITQIKKGSPLEAPRNCFQYYRGVQGSIESFNYQAMKGSNLPIIPGYMNNLNYAICIHKEPGYCSVTYTSTAPDGTAYPFQLTNVDQDGHPLIPPGQAGAEIFNCPDDYIVINGIRLCGERLNDASVQLDFTRNYPVTGK</sequence>
<dbReference type="Pfam" id="PF26080">
    <property type="entry name" value="CUB_animal"/>
    <property type="match status" value="1"/>
</dbReference>
<dbReference type="Pfam" id="PF00431">
    <property type="entry name" value="CUB"/>
    <property type="match status" value="1"/>
</dbReference>
<gene>
    <name evidence="4" type="ORF">B7P43_G03027</name>
</gene>
<dbReference type="InterPro" id="IPR058698">
    <property type="entry name" value="CUB_metazoa"/>
</dbReference>
<dbReference type="InterPro" id="IPR035914">
    <property type="entry name" value="Sperma_CUB_dom_sf"/>
</dbReference>
<comment type="caution">
    <text evidence="2">Lacks conserved residue(s) required for the propagation of feature annotation.</text>
</comment>
<comment type="caution">
    <text evidence="4">The sequence shown here is derived from an EMBL/GenBank/DDBJ whole genome shotgun (WGS) entry which is preliminary data.</text>
</comment>
<evidence type="ECO:0000313" key="5">
    <source>
        <dbReference type="Proteomes" id="UP000235965"/>
    </source>
</evidence>
<dbReference type="InParanoid" id="A0A2J7PWI3"/>
<dbReference type="PROSITE" id="PS01180">
    <property type="entry name" value="CUB"/>
    <property type="match status" value="1"/>
</dbReference>
<keyword evidence="1" id="KW-1015">Disulfide bond</keyword>
<dbReference type="Gene3D" id="2.60.120.290">
    <property type="entry name" value="Spermadhesin, CUB domain"/>
    <property type="match status" value="1"/>
</dbReference>
<name>A0A2J7PWI3_9NEOP</name>
<reference evidence="4 5" key="1">
    <citation type="submission" date="2017-12" db="EMBL/GenBank/DDBJ databases">
        <title>Hemimetabolous genomes reveal molecular basis of termite eusociality.</title>
        <authorList>
            <person name="Harrison M.C."/>
            <person name="Jongepier E."/>
            <person name="Robertson H.M."/>
            <person name="Arning N."/>
            <person name="Bitard-Feildel T."/>
            <person name="Chao H."/>
            <person name="Childers C.P."/>
            <person name="Dinh H."/>
            <person name="Doddapaneni H."/>
            <person name="Dugan S."/>
            <person name="Gowin J."/>
            <person name="Greiner C."/>
            <person name="Han Y."/>
            <person name="Hu H."/>
            <person name="Hughes D.S.T."/>
            <person name="Huylmans A.-K."/>
            <person name="Kemena C."/>
            <person name="Kremer L.P.M."/>
            <person name="Lee S.L."/>
            <person name="Lopez-Ezquerra A."/>
            <person name="Mallet L."/>
            <person name="Monroy-Kuhn J.M."/>
            <person name="Moser A."/>
            <person name="Murali S.C."/>
            <person name="Muzny D.M."/>
            <person name="Otani S."/>
            <person name="Piulachs M.-D."/>
            <person name="Poelchau M."/>
            <person name="Qu J."/>
            <person name="Schaub F."/>
            <person name="Wada-Katsumata A."/>
            <person name="Worley K.C."/>
            <person name="Xie Q."/>
            <person name="Ylla G."/>
            <person name="Poulsen M."/>
            <person name="Gibbs R.A."/>
            <person name="Schal C."/>
            <person name="Richards S."/>
            <person name="Belles X."/>
            <person name="Korb J."/>
            <person name="Bornberg-Bauer E."/>
        </authorList>
    </citation>
    <scope>NUCLEOTIDE SEQUENCE [LARGE SCALE GENOMIC DNA]</scope>
    <source>
        <tissue evidence="4">Whole body</tissue>
    </source>
</reference>
<evidence type="ECO:0000259" key="3">
    <source>
        <dbReference type="PROSITE" id="PS01180"/>
    </source>
</evidence>
<evidence type="ECO:0000256" key="2">
    <source>
        <dbReference type="PROSITE-ProRule" id="PRU00059"/>
    </source>
</evidence>
<dbReference type="EMBL" id="NEVH01020933">
    <property type="protein sequence ID" value="PNF20685.1"/>
    <property type="molecule type" value="Genomic_DNA"/>
</dbReference>